<dbReference type="EMBL" id="RBZN01000003">
    <property type="protein sequence ID" value="RKQ19550.1"/>
    <property type="molecule type" value="Genomic_DNA"/>
</dbReference>
<organism evidence="4 5">
    <name type="scientific">Ureibacillus endophyticus</name>
    <dbReference type="NCBI Taxonomy" id="1978490"/>
    <lineage>
        <taxon>Bacteria</taxon>
        <taxon>Bacillati</taxon>
        <taxon>Bacillota</taxon>
        <taxon>Bacilli</taxon>
        <taxon>Bacillales</taxon>
        <taxon>Caryophanaceae</taxon>
        <taxon>Ureibacillus</taxon>
    </lineage>
</organism>
<name>A0A494ZAA6_9BACL</name>
<dbReference type="OrthoDB" id="9789053at2"/>
<dbReference type="Proteomes" id="UP000272238">
    <property type="component" value="Unassembled WGS sequence"/>
</dbReference>
<keyword evidence="2" id="KW-0012">Acyltransferase</keyword>
<evidence type="ECO:0000256" key="2">
    <source>
        <dbReference type="ARBA" id="ARBA00023315"/>
    </source>
</evidence>
<dbReference type="SUPFAM" id="SSF55729">
    <property type="entry name" value="Acyl-CoA N-acyltransferases (Nat)"/>
    <property type="match status" value="1"/>
</dbReference>
<evidence type="ECO:0000313" key="4">
    <source>
        <dbReference type="EMBL" id="RKQ19550.1"/>
    </source>
</evidence>
<evidence type="ECO:0000259" key="3">
    <source>
        <dbReference type="PROSITE" id="PS51186"/>
    </source>
</evidence>
<dbReference type="Pfam" id="PF00583">
    <property type="entry name" value="Acetyltransf_1"/>
    <property type="match status" value="1"/>
</dbReference>
<dbReference type="PANTHER" id="PTHR43877">
    <property type="entry name" value="AMINOALKYLPHOSPHONATE N-ACETYLTRANSFERASE-RELATED-RELATED"/>
    <property type="match status" value="1"/>
</dbReference>
<proteinExistence type="predicted"/>
<keyword evidence="5" id="KW-1185">Reference proteome</keyword>
<dbReference type="CDD" id="cd04301">
    <property type="entry name" value="NAT_SF"/>
    <property type="match status" value="1"/>
</dbReference>
<sequence length="153" mass="17654">MEILDVQTIPNRFDEALQLFWGYWGQENNKLFYEQCMLNANGPDGIPRFYVASVEGEFVGTYALLRNDINSRHDLYPWFACLYVKEEHRGKGIASEMLRHAEGVAKSLGFKMLYLDSNLEGFYEKLGWVENGITHDPFGNSAKIYEKSLEVVK</sequence>
<evidence type="ECO:0000313" key="5">
    <source>
        <dbReference type="Proteomes" id="UP000272238"/>
    </source>
</evidence>
<evidence type="ECO:0000256" key="1">
    <source>
        <dbReference type="ARBA" id="ARBA00022679"/>
    </source>
</evidence>
<dbReference type="Gene3D" id="3.40.630.30">
    <property type="match status" value="1"/>
</dbReference>
<dbReference type="AlphaFoldDB" id="A0A494ZAA6"/>
<dbReference type="PROSITE" id="PS51186">
    <property type="entry name" value="GNAT"/>
    <property type="match status" value="1"/>
</dbReference>
<keyword evidence="1 4" id="KW-0808">Transferase</keyword>
<dbReference type="InterPro" id="IPR050832">
    <property type="entry name" value="Bact_Acetyltransf"/>
</dbReference>
<dbReference type="RefSeq" id="WP_121213089.1">
    <property type="nucleotide sequence ID" value="NZ_RBZN01000003.1"/>
</dbReference>
<gene>
    <name evidence="4" type="ORF">D8M03_02445</name>
</gene>
<comment type="caution">
    <text evidence="4">The sequence shown here is derived from an EMBL/GenBank/DDBJ whole genome shotgun (WGS) entry which is preliminary data.</text>
</comment>
<protein>
    <submittedName>
        <fullName evidence="4">N-acetyltransferase</fullName>
    </submittedName>
</protein>
<dbReference type="InterPro" id="IPR016181">
    <property type="entry name" value="Acyl_CoA_acyltransferase"/>
</dbReference>
<feature type="domain" description="N-acetyltransferase" evidence="3">
    <location>
        <begin position="1"/>
        <end position="150"/>
    </location>
</feature>
<accession>A0A494ZAA6</accession>
<dbReference type="PANTHER" id="PTHR43877:SF2">
    <property type="entry name" value="AMINOALKYLPHOSPHONATE N-ACETYLTRANSFERASE-RELATED"/>
    <property type="match status" value="1"/>
</dbReference>
<dbReference type="InterPro" id="IPR000182">
    <property type="entry name" value="GNAT_dom"/>
</dbReference>
<reference evidence="4 5" key="1">
    <citation type="journal article" date="2016" name="Antonie Van Leeuwenhoek">
        <title>Lysinibacillus endophyticus sp. nov., an indole-3-acetic acid producing endophytic bacterium isolated from corn root (Zea mays cv. Xinken-5).</title>
        <authorList>
            <person name="Yu J."/>
            <person name="Guan X."/>
            <person name="Liu C."/>
            <person name="Xiang W."/>
            <person name="Yu Z."/>
            <person name="Liu X."/>
            <person name="Wang G."/>
        </authorList>
    </citation>
    <scope>NUCLEOTIDE SEQUENCE [LARGE SCALE GENOMIC DNA]</scope>
    <source>
        <strain evidence="4 5">DSM 100506</strain>
    </source>
</reference>
<dbReference type="GO" id="GO:0016747">
    <property type="term" value="F:acyltransferase activity, transferring groups other than amino-acyl groups"/>
    <property type="evidence" value="ECO:0007669"/>
    <property type="project" value="InterPro"/>
</dbReference>